<comment type="cofactor">
    <cofactor evidence="1">
        <name>pyridoxal 5'-phosphate</name>
        <dbReference type="ChEBI" id="CHEBI:597326"/>
    </cofactor>
</comment>
<dbReference type="EMBL" id="CAJJDM010000108">
    <property type="protein sequence ID" value="CAD8097746.1"/>
    <property type="molecule type" value="Genomic_DNA"/>
</dbReference>
<dbReference type="CDD" id="cd00378">
    <property type="entry name" value="SHMT"/>
    <property type="match status" value="1"/>
</dbReference>
<organism evidence="4 5">
    <name type="scientific">Paramecium primaurelia</name>
    <dbReference type="NCBI Taxonomy" id="5886"/>
    <lineage>
        <taxon>Eukaryota</taxon>
        <taxon>Sar</taxon>
        <taxon>Alveolata</taxon>
        <taxon>Ciliophora</taxon>
        <taxon>Intramacronucleata</taxon>
        <taxon>Oligohymenophorea</taxon>
        <taxon>Peniculida</taxon>
        <taxon>Parameciidae</taxon>
        <taxon>Paramecium</taxon>
    </lineage>
</organism>
<dbReference type="GO" id="GO:0030170">
    <property type="term" value="F:pyridoxal phosphate binding"/>
    <property type="evidence" value="ECO:0007669"/>
    <property type="project" value="InterPro"/>
</dbReference>
<reference evidence="4" key="1">
    <citation type="submission" date="2021-01" db="EMBL/GenBank/DDBJ databases">
        <authorList>
            <consortium name="Genoscope - CEA"/>
            <person name="William W."/>
        </authorList>
    </citation>
    <scope>NUCLEOTIDE SEQUENCE</scope>
</reference>
<dbReference type="PIRSF" id="PIRSF000412">
    <property type="entry name" value="SHMT"/>
    <property type="match status" value="1"/>
</dbReference>
<feature type="domain" description="Serine hydroxymethyltransferase-like" evidence="3">
    <location>
        <begin position="12"/>
        <end position="395"/>
    </location>
</feature>
<comment type="caution">
    <text evidence="4">The sequence shown here is derived from an EMBL/GenBank/DDBJ whole genome shotgun (WGS) entry which is preliminary data.</text>
</comment>
<keyword evidence="2" id="KW-0663">Pyridoxal phosphate</keyword>
<dbReference type="InterPro" id="IPR001085">
    <property type="entry name" value="Ser_HO-MeTrfase"/>
</dbReference>
<name>A0A8S1P401_PARPR</name>
<dbReference type="InterPro" id="IPR049943">
    <property type="entry name" value="Ser_HO-MeTrfase-like"/>
</dbReference>
<dbReference type="Pfam" id="PF00464">
    <property type="entry name" value="SHMT"/>
    <property type="match status" value="1"/>
</dbReference>
<dbReference type="OMA" id="DPQQWGV"/>
<sequence length="439" mass="49343">MIDLHSDSKQTLQQQDIEVYQLIEKEKDLQQNSINLIPSENYTSRAVAEALSCVFSSRYAPGPQGSKYAPQVENYDEMEKLCQDRALAVFQLDSQQWGVNAQMGSGSSANLAIFLGLLEPKDRIMSMEFQQGGHFSHGYQIGEKKLSAISKIFEVLFYQLNEKTQEIDYDKVELLAKAYKPKLIVAGCSAYSKLINFGRFRNICDQVGAILLADIAHTSGLMSAGVIPSPFPYADIVMTTTHKSLRGPRGSLIYYKLQYKNRIDESVAPGLVAGAHFHTITAITVALKEALSPSYKQLQKDVVENNKHFADEFQRLGFDLIAGGTENHLILLDLRKFNVDAIKMEYILSQINIQCNKQFVPYDTVTQPRALRIGSIPLSVRQASKEHFTRIAQIIKESVELVQPVTVDIKLWASQNQDKLIPLKQKVVELANELPIPWM</sequence>
<dbReference type="GO" id="GO:0005739">
    <property type="term" value="C:mitochondrion"/>
    <property type="evidence" value="ECO:0007669"/>
    <property type="project" value="TreeGrafter"/>
</dbReference>
<evidence type="ECO:0000259" key="3">
    <source>
        <dbReference type="Pfam" id="PF00464"/>
    </source>
</evidence>
<evidence type="ECO:0000313" key="4">
    <source>
        <dbReference type="EMBL" id="CAD8097746.1"/>
    </source>
</evidence>
<proteinExistence type="predicted"/>
<dbReference type="GO" id="GO:0004372">
    <property type="term" value="F:glycine hydroxymethyltransferase activity"/>
    <property type="evidence" value="ECO:0007669"/>
    <property type="project" value="InterPro"/>
</dbReference>
<evidence type="ECO:0000256" key="1">
    <source>
        <dbReference type="ARBA" id="ARBA00001933"/>
    </source>
</evidence>
<dbReference type="InterPro" id="IPR039429">
    <property type="entry name" value="SHMT-like_dom"/>
</dbReference>
<gene>
    <name evidence="4" type="ORF">PPRIM_AZ9-3.1.T1050015</name>
</gene>
<dbReference type="AlphaFoldDB" id="A0A8S1P401"/>
<dbReference type="PANTHER" id="PTHR11680">
    <property type="entry name" value="SERINE HYDROXYMETHYLTRANSFERASE"/>
    <property type="match status" value="1"/>
</dbReference>
<dbReference type="GO" id="GO:0035999">
    <property type="term" value="P:tetrahydrofolate interconversion"/>
    <property type="evidence" value="ECO:0007669"/>
    <property type="project" value="InterPro"/>
</dbReference>
<evidence type="ECO:0000256" key="2">
    <source>
        <dbReference type="ARBA" id="ARBA00022898"/>
    </source>
</evidence>
<accession>A0A8S1P401</accession>
<dbReference type="PANTHER" id="PTHR11680:SF28">
    <property type="entry name" value="SERINE HYDROXYMETHYLTRANSFERASE, MITOCHONDRIAL"/>
    <property type="match status" value="1"/>
</dbReference>
<dbReference type="NCBIfam" id="NF000586">
    <property type="entry name" value="PRK00011.1"/>
    <property type="match status" value="1"/>
</dbReference>
<keyword evidence="5" id="KW-1185">Reference proteome</keyword>
<evidence type="ECO:0000313" key="5">
    <source>
        <dbReference type="Proteomes" id="UP000688137"/>
    </source>
</evidence>
<protein>
    <recommendedName>
        <fullName evidence="3">Serine hydroxymethyltransferase-like domain-containing protein</fullName>
    </recommendedName>
</protein>
<dbReference type="Proteomes" id="UP000688137">
    <property type="component" value="Unassembled WGS sequence"/>
</dbReference>
<dbReference type="GO" id="GO:0019264">
    <property type="term" value="P:glycine biosynthetic process from serine"/>
    <property type="evidence" value="ECO:0007669"/>
    <property type="project" value="InterPro"/>
</dbReference>